<proteinExistence type="predicted"/>
<keyword evidence="1" id="KW-0472">Membrane</keyword>
<dbReference type="PROSITE" id="PS51123">
    <property type="entry name" value="OMPA_2"/>
    <property type="match status" value="1"/>
</dbReference>
<evidence type="ECO:0000256" key="2">
    <source>
        <dbReference type="SAM" id="SignalP"/>
    </source>
</evidence>
<keyword evidence="5" id="KW-1185">Reference proteome</keyword>
<dbReference type="OrthoDB" id="9782229at2"/>
<dbReference type="InterPro" id="IPR050330">
    <property type="entry name" value="Bact_OuterMem_StrucFunc"/>
</dbReference>
<dbReference type="Proteomes" id="UP000182769">
    <property type="component" value="Unassembled WGS sequence"/>
</dbReference>
<dbReference type="InterPro" id="IPR006665">
    <property type="entry name" value="OmpA-like"/>
</dbReference>
<dbReference type="InterPro" id="IPR036737">
    <property type="entry name" value="OmpA-like_sf"/>
</dbReference>
<dbReference type="Gene3D" id="3.30.1330.60">
    <property type="entry name" value="OmpA-like domain"/>
    <property type="match status" value="1"/>
</dbReference>
<reference evidence="5" key="1">
    <citation type="submission" date="2015-08" db="EMBL/GenBank/DDBJ databases">
        <authorList>
            <person name="Varghese N."/>
        </authorList>
    </citation>
    <scope>NUCLEOTIDE SEQUENCE [LARGE SCALE GENOMIC DNA]</scope>
    <source>
        <strain evidence="5">JCM 18476</strain>
    </source>
</reference>
<dbReference type="SUPFAM" id="SSF103088">
    <property type="entry name" value="OmpA-like"/>
    <property type="match status" value="1"/>
</dbReference>
<dbReference type="GO" id="GO:0016020">
    <property type="term" value="C:membrane"/>
    <property type="evidence" value="ECO:0007669"/>
    <property type="project" value="UniProtKB-UniRule"/>
</dbReference>
<sequence length="211" mass="23464">MKCNWLSMPLAALVTLTSSIVNAASSGNEIQYYCSGNGVEFQSSVSIGKGVRVHINQGAYSYSQDPLPLEPAYQFIHEQLVYVGGISSECASFIMTKGSKVLPVDGVIARIHFDFDSDELTQPSRYILNQLLERMKYAYNITLEGHTDNLGSKQYNFTLGADRAVAVSSYMQQHPNTPYKLIKVSKGETDPAASNRTEDGRYLNRRVDIKY</sequence>
<dbReference type="PANTHER" id="PTHR30329">
    <property type="entry name" value="STATOR ELEMENT OF FLAGELLAR MOTOR COMPLEX"/>
    <property type="match status" value="1"/>
</dbReference>
<protein>
    <submittedName>
        <fullName evidence="4">Outer membrane protein OmpA and related peptidoglycan-associated (Lipo)proteins</fullName>
    </submittedName>
</protein>
<dbReference type="EMBL" id="CYHG01000002">
    <property type="protein sequence ID" value="CUB02755.1"/>
    <property type="molecule type" value="Genomic_DNA"/>
</dbReference>
<feature type="domain" description="OmpA-like" evidence="3">
    <location>
        <begin position="100"/>
        <end position="211"/>
    </location>
</feature>
<dbReference type="STRING" id="1137284.GCA_001418205_00597"/>
<feature type="chain" id="PRO_5005505604" evidence="2">
    <location>
        <begin position="24"/>
        <end position="211"/>
    </location>
</feature>
<dbReference type="AlphaFoldDB" id="A0A0K6II20"/>
<dbReference type="CDD" id="cd07185">
    <property type="entry name" value="OmpA_C-like"/>
    <property type="match status" value="1"/>
</dbReference>
<evidence type="ECO:0000313" key="4">
    <source>
        <dbReference type="EMBL" id="CUB02755.1"/>
    </source>
</evidence>
<dbReference type="PANTHER" id="PTHR30329:SF21">
    <property type="entry name" value="LIPOPROTEIN YIAD-RELATED"/>
    <property type="match status" value="1"/>
</dbReference>
<evidence type="ECO:0000256" key="1">
    <source>
        <dbReference type="PROSITE-ProRule" id="PRU00473"/>
    </source>
</evidence>
<keyword evidence="2" id="KW-0732">Signal</keyword>
<feature type="signal peptide" evidence="2">
    <location>
        <begin position="1"/>
        <end position="23"/>
    </location>
</feature>
<name>A0A0K6II20_9GAMM</name>
<organism evidence="4 5">
    <name type="scientific">Marinomonas fungiae</name>
    <dbReference type="NCBI Taxonomy" id="1137284"/>
    <lineage>
        <taxon>Bacteria</taxon>
        <taxon>Pseudomonadati</taxon>
        <taxon>Pseudomonadota</taxon>
        <taxon>Gammaproteobacteria</taxon>
        <taxon>Oceanospirillales</taxon>
        <taxon>Oceanospirillaceae</taxon>
        <taxon>Marinomonas</taxon>
    </lineage>
</organism>
<dbReference type="Pfam" id="PF00691">
    <property type="entry name" value="OmpA"/>
    <property type="match status" value="1"/>
</dbReference>
<evidence type="ECO:0000259" key="3">
    <source>
        <dbReference type="PROSITE" id="PS51123"/>
    </source>
</evidence>
<dbReference type="RefSeq" id="WP_055461728.1">
    <property type="nucleotide sequence ID" value="NZ_CYHG01000002.1"/>
</dbReference>
<evidence type="ECO:0000313" key="5">
    <source>
        <dbReference type="Proteomes" id="UP000182769"/>
    </source>
</evidence>
<accession>A0A0K6II20</accession>
<gene>
    <name evidence="4" type="ORF">Ga0061065_10292</name>
</gene>